<dbReference type="RefSeq" id="WP_088094200.1">
    <property type="nucleotide sequence ID" value="NZ_JBALMA010000337.1"/>
</dbReference>
<dbReference type="Proteomes" id="UP000195321">
    <property type="component" value="Unassembled WGS sequence"/>
</dbReference>
<name>A0A1Y3MBZ2_9BACI</name>
<dbReference type="EMBL" id="MWPX01000017">
    <property type="protein sequence ID" value="OUM47949.1"/>
    <property type="molecule type" value="Genomic_DNA"/>
</dbReference>
<evidence type="ECO:0000313" key="2">
    <source>
        <dbReference type="Proteomes" id="UP000195321"/>
    </source>
</evidence>
<sequence>MEYTKYVEDVFEQAPLFVVGSGTSCGAGISGMWQLGQYLIKHVCTDEFGDEENALWETFVHSLEDDKGLEEALQSLGGNVPEKLTNAIVQTTWKCISNDEREALLKIICNEDLIGFVRVFERYKHSTNNCIDIITTNYDHLIEWSAAYSGWEVWDGFNSGSFSRTIDSKTFGSKMKRVIRGGRTPKFDSIKHLKIYKPHGSLCWFKLPDKSVVKLSNLAPSDDILLINMGITPVIVTPGIGKYLETHLEPYNRVLVEMEESIQKVKAIVFLGFGFNDIHIQGKFTPILRNSTIPKLILTKSLTPSFKEMMEQKEIRNYMAIEESGEGSFIISDKVEPETYDHIDIWSLKGLLKTIWGE</sequence>
<protein>
    <submittedName>
        <fullName evidence="1">Uncharacterized protein</fullName>
    </submittedName>
</protein>
<organism evidence="1 2">
    <name type="scientific">Bacillus pseudomycoides</name>
    <dbReference type="NCBI Taxonomy" id="64104"/>
    <lineage>
        <taxon>Bacteria</taxon>
        <taxon>Bacillati</taxon>
        <taxon>Bacillota</taxon>
        <taxon>Bacilli</taxon>
        <taxon>Bacillales</taxon>
        <taxon>Bacillaceae</taxon>
        <taxon>Bacillus</taxon>
        <taxon>Bacillus cereus group</taxon>
    </lineage>
</organism>
<proteinExistence type="predicted"/>
<accession>A0A1Y3MBZ2</accession>
<reference evidence="1 2" key="1">
    <citation type="submission" date="2017-02" db="EMBL/GenBank/DDBJ databases">
        <title>Bacillus pseudomycoides isolate FSL K6-0042.</title>
        <authorList>
            <person name="Kovac J."/>
        </authorList>
    </citation>
    <scope>NUCLEOTIDE SEQUENCE [LARGE SCALE GENOMIC DNA]</scope>
    <source>
        <strain evidence="1 2">FSL K6-0042</strain>
    </source>
</reference>
<evidence type="ECO:0000313" key="1">
    <source>
        <dbReference type="EMBL" id="OUM47949.1"/>
    </source>
</evidence>
<dbReference type="Pfam" id="PF13289">
    <property type="entry name" value="SIR2_2"/>
    <property type="match status" value="1"/>
</dbReference>
<dbReference type="AlphaFoldDB" id="A0A1Y3MBZ2"/>
<comment type="caution">
    <text evidence="1">The sequence shown here is derived from an EMBL/GenBank/DDBJ whole genome shotgun (WGS) entry which is preliminary data.</text>
</comment>
<dbReference type="PROSITE" id="PS51257">
    <property type="entry name" value="PROKAR_LIPOPROTEIN"/>
    <property type="match status" value="1"/>
</dbReference>
<gene>
    <name evidence="1" type="ORF">BW425_15740</name>
</gene>